<dbReference type="NCBIfam" id="TIGR00803">
    <property type="entry name" value="nst"/>
    <property type="match status" value="1"/>
</dbReference>
<dbReference type="InterPro" id="IPR007271">
    <property type="entry name" value="Nuc_sug_transpt"/>
</dbReference>
<keyword evidence="10" id="KW-1185">Reference proteome</keyword>
<evidence type="ECO:0000256" key="1">
    <source>
        <dbReference type="ARBA" id="ARBA00004653"/>
    </source>
</evidence>
<evidence type="ECO:0000256" key="8">
    <source>
        <dbReference type="ARBA" id="ARBA00023136"/>
    </source>
</evidence>
<dbReference type="STRING" id="7574.A0A1S3JCZ6"/>
<evidence type="ECO:0000256" key="4">
    <source>
        <dbReference type="ARBA" id="ARBA00022597"/>
    </source>
</evidence>
<name>A0A1S3JCZ6_LINAN</name>
<feature type="transmembrane region" description="Helical" evidence="9">
    <location>
        <begin position="314"/>
        <end position="332"/>
    </location>
</feature>
<feature type="transmembrane region" description="Helical" evidence="9">
    <location>
        <begin position="262"/>
        <end position="281"/>
    </location>
</feature>
<keyword evidence="4" id="KW-0762">Sugar transport</keyword>
<evidence type="ECO:0000256" key="7">
    <source>
        <dbReference type="ARBA" id="ARBA00023034"/>
    </source>
</evidence>
<feature type="transmembrane region" description="Helical" evidence="9">
    <location>
        <begin position="223"/>
        <end position="242"/>
    </location>
</feature>
<accession>A0A1S3JCZ6</accession>
<dbReference type="SUPFAM" id="SSF103481">
    <property type="entry name" value="Multidrug resistance efflux transporter EmrE"/>
    <property type="match status" value="1"/>
</dbReference>
<feature type="transmembrane region" description="Helical" evidence="9">
    <location>
        <begin position="134"/>
        <end position="151"/>
    </location>
</feature>
<organism evidence="10 11">
    <name type="scientific">Lingula anatina</name>
    <name type="common">Brachiopod</name>
    <name type="synonym">Lingula unguis</name>
    <dbReference type="NCBI Taxonomy" id="7574"/>
    <lineage>
        <taxon>Eukaryota</taxon>
        <taxon>Metazoa</taxon>
        <taxon>Spiralia</taxon>
        <taxon>Lophotrochozoa</taxon>
        <taxon>Brachiopoda</taxon>
        <taxon>Linguliformea</taxon>
        <taxon>Lingulata</taxon>
        <taxon>Lingulida</taxon>
        <taxon>Linguloidea</taxon>
        <taxon>Lingulidae</taxon>
        <taxon>Lingula</taxon>
    </lineage>
</organism>
<dbReference type="GO" id="GO:0000139">
    <property type="term" value="C:Golgi membrane"/>
    <property type="evidence" value="ECO:0007669"/>
    <property type="project" value="UniProtKB-SubCell"/>
</dbReference>
<dbReference type="GO" id="GO:0015165">
    <property type="term" value="F:pyrimidine nucleotide-sugar transmembrane transporter activity"/>
    <property type="evidence" value="ECO:0007669"/>
    <property type="project" value="InterPro"/>
</dbReference>
<dbReference type="Proteomes" id="UP000085678">
    <property type="component" value="Unplaced"/>
</dbReference>
<dbReference type="PANTHER" id="PTHR10231">
    <property type="entry name" value="NUCLEOTIDE-SUGAR TRANSMEMBRANE TRANSPORTER"/>
    <property type="match status" value="1"/>
</dbReference>
<sequence>MYCLLSPLCACPEMETEEQSKVFQRSLKSVSLVTLTFQNGALTLVSRYARTRPGNMFFSTTAVVMAELFKCVSCLFIIMGQEGGIRPWARRLNEDVFQQPYDCLKISVPAVVYVIQNNLLYVAISNLDAGTFQVTYQLKILTTAVFSVILLQKKLSKIQWVALVMLFTGVAFVQFKPESTSEKVSTEQNRLLGFGAVLLASALSGFAGVYFEKVLKTTKQSLWLRNVQLGFLGVVFGTVTIFLSTDGQKVRDKGFFFGYDMVVWAVVFLQSFGGLLVAVVVKYADNILKGFACSAAIVFASLASVYLFNFQLSLQFVIGACLVCISVFMYGYQPKEKTQSNLQAQGEKI</sequence>
<feature type="transmembrane region" description="Helical" evidence="9">
    <location>
        <begin position="191"/>
        <end position="211"/>
    </location>
</feature>
<comment type="subcellular location">
    <subcellularLocation>
        <location evidence="1">Golgi apparatus membrane</location>
        <topology evidence="1">Multi-pass membrane protein</topology>
    </subcellularLocation>
</comment>
<keyword evidence="8 9" id="KW-0472">Membrane</keyword>
<evidence type="ECO:0000256" key="3">
    <source>
        <dbReference type="ARBA" id="ARBA00022448"/>
    </source>
</evidence>
<keyword evidence="3" id="KW-0813">Transport</keyword>
<dbReference type="RefSeq" id="XP_013408277.1">
    <property type="nucleotide sequence ID" value="XM_013552823.1"/>
</dbReference>
<keyword evidence="6 9" id="KW-1133">Transmembrane helix</keyword>
<evidence type="ECO:0000313" key="11">
    <source>
        <dbReference type="RefSeq" id="XP_013408277.1"/>
    </source>
</evidence>
<keyword evidence="5 9" id="KW-0812">Transmembrane</keyword>
<evidence type="ECO:0000256" key="9">
    <source>
        <dbReference type="SAM" id="Phobius"/>
    </source>
</evidence>
<gene>
    <name evidence="11" type="primary">LOC106172206</name>
</gene>
<dbReference type="OrthoDB" id="408493at2759"/>
<evidence type="ECO:0000256" key="6">
    <source>
        <dbReference type="ARBA" id="ARBA00022989"/>
    </source>
</evidence>
<comment type="similarity">
    <text evidence="2">Belongs to the nucleotide-sugar transporter family. SLC35A subfamily.</text>
</comment>
<feature type="transmembrane region" description="Helical" evidence="9">
    <location>
        <begin position="288"/>
        <end position="308"/>
    </location>
</feature>
<reference evidence="11" key="1">
    <citation type="submission" date="2025-08" db="UniProtKB">
        <authorList>
            <consortium name="RefSeq"/>
        </authorList>
    </citation>
    <scope>IDENTIFICATION</scope>
    <source>
        <tissue evidence="11">Gonads</tissue>
    </source>
</reference>
<dbReference type="Gene3D" id="1.10.3730.20">
    <property type="match status" value="1"/>
</dbReference>
<proteinExistence type="inferred from homology"/>
<dbReference type="FunCoup" id="A0A1S3JCZ6">
    <property type="interactions" value="277"/>
</dbReference>
<dbReference type="FunFam" id="1.10.3730.20:FF:000037">
    <property type="entry name" value="Nucleotide Sugar TransPorter family"/>
    <property type="match status" value="1"/>
</dbReference>
<dbReference type="GeneID" id="106172206"/>
<dbReference type="InterPro" id="IPR037185">
    <property type="entry name" value="EmrE-like"/>
</dbReference>
<dbReference type="AlphaFoldDB" id="A0A1S3JCZ6"/>
<evidence type="ECO:0000256" key="2">
    <source>
        <dbReference type="ARBA" id="ARBA00009976"/>
    </source>
</evidence>
<dbReference type="InParanoid" id="A0A1S3JCZ6"/>
<protein>
    <submittedName>
        <fullName evidence="11">UDP-N-acetylglucosamine transporter isoform X1</fullName>
    </submittedName>
</protein>
<feature type="transmembrane region" description="Helical" evidence="9">
    <location>
        <begin position="57"/>
        <end position="79"/>
    </location>
</feature>
<evidence type="ECO:0000313" key="10">
    <source>
        <dbReference type="Proteomes" id="UP000085678"/>
    </source>
</evidence>
<feature type="transmembrane region" description="Helical" evidence="9">
    <location>
        <begin position="158"/>
        <end position="175"/>
    </location>
</feature>
<dbReference type="Pfam" id="PF04142">
    <property type="entry name" value="Nuc_sug_transp"/>
    <property type="match status" value="1"/>
</dbReference>
<dbReference type="PIRSF" id="PIRSF005799">
    <property type="entry name" value="UDP-gal_transpt"/>
    <property type="match status" value="1"/>
</dbReference>
<dbReference type="KEGG" id="lak:106172206"/>
<keyword evidence="7" id="KW-0333">Golgi apparatus</keyword>
<evidence type="ECO:0000256" key="5">
    <source>
        <dbReference type="ARBA" id="ARBA00022692"/>
    </source>
</evidence>